<feature type="region of interest" description="Disordered" evidence="1">
    <location>
        <begin position="604"/>
        <end position="625"/>
    </location>
</feature>
<name>A0A1I2SVS8_9FIRM</name>
<reference evidence="5" key="1">
    <citation type="submission" date="2016-10" db="EMBL/GenBank/DDBJ databases">
        <authorList>
            <person name="Varghese N."/>
            <person name="Submissions S."/>
        </authorList>
    </citation>
    <scope>NUCLEOTIDE SEQUENCE [LARGE SCALE GENOMIC DNA]</scope>
    <source>
        <strain evidence="5">DSM 17038</strain>
    </source>
</reference>
<feature type="chain" id="PRO_5011796070" evidence="3">
    <location>
        <begin position="21"/>
        <end position="837"/>
    </location>
</feature>
<keyword evidence="2" id="KW-0812">Transmembrane</keyword>
<evidence type="ECO:0000256" key="3">
    <source>
        <dbReference type="SAM" id="SignalP"/>
    </source>
</evidence>
<protein>
    <submittedName>
        <fullName evidence="4">Uncharacterized protein</fullName>
    </submittedName>
</protein>
<feature type="transmembrane region" description="Helical" evidence="2">
    <location>
        <begin position="398"/>
        <end position="419"/>
    </location>
</feature>
<evidence type="ECO:0000256" key="1">
    <source>
        <dbReference type="SAM" id="MobiDB-lite"/>
    </source>
</evidence>
<keyword evidence="2" id="KW-0472">Membrane</keyword>
<keyword evidence="2" id="KW-1133">Transmembrane helix</keyword>
<proteinExistence type="predicted"/>
<feature type="transmembrane region" description="Helical" evidence="2">
    <location>
        <begin position="372"/>
        <end position="391"/>
    </location>
</feature>
<dbReference type="Proteomes" id="UP000199337">
    <property type="component" value="Unassembled WGS sequence"/>
</dbReference>
<evidence type="ECO:0000256" key="2">
    <source>
        <dbReference type="SAM" id="Phobius"/>
    </source>
</evidence>
<evidence type="ECO:0000313" key="4">
    <source>
        <dbReference type="EMBL" id="SFG55989.1"/>
    </source>
</evidence>
<keyword evidence="5" id="KW-1185">Reference proteome</keyword>
<gene>
    <name evidence="4" type="ORF">SAMN05660649_01991</name>
</gene>
<dbReference type="AlphaFoldDB" id="A0A1I2SVS8"/>
<feature type="signal peptide" evidence="3">
    <location>
        <begin position="1"/>
        <end position="20"/>
    </location>
</feature>
<organism evidence="4 5">
    <name type="scientific">Desulfotruncus arcticus DSM 17038</name>
    <dbReference type="NCBI Taxonomy" id="1121424"/>
    <lineage>
        <taxon>Bacteria</taxon>
        <taxon>Bacillati</taxon>
        <taxon>Bacillota</taxon>
        <taxon>Clostridia</taxon>
        <taxon>Eubacteriales</taxon>
        <taxon>Desulfallaceae</taxon>
        <taxon>Desulfotruncus</taxon>
    </lineage>
</organism>
<dbReference type="STRING" id="341036.SAMN05660649_01991"/>
<dbReference type="EMBL" id="FOOX01000006">
    <property type="protein sequence ID" value="SFG55989.1"/>
    <property type="molecule type" value="Genomic_DNA"/>
</dbReference>
<evidence type="ECO:0000313" key="5">
    <source>
        <dbReference type="Proteomes" id="UP000199337"/>
    </source>
</evidence>
<keyword evidence="3" id="KW-0732">Signal</keyword>
<sequence>MVTAILLLFMFLIAPGLAWAKPDDSPVQIKVELGWQGKVVPGRYAPAVVNLKNTGKNDLSGTIEAINYQSYTLPAQPGATPGTKQPSKFFPSSAYGEMVSLPAGAEKTVMLWFPADGPNSRTDFVFKAGSQEVARVSQKSTAAVVNGPMPGAVGVLGQIPAALERVRVTMPDGVPRSPMVLELTAELFPRRGDELNAFNQILVTAKGALSLSDEQRSALVEWVKSGGQLVLSGGLEINESLSVLPDNIIDINVKQIEPQSGWQAAAQWLNSSEPGAAAPAAILSGHGTPWGPKEKPLGLQYVLGDGGITVFTFDPNQLPWQAGAMGNALWQKFLTPTDQEKYYNTGNDYKLSSLVGNTNNMPVNAFPGWRPVGLYLLAFLLLAGPGVFFVLRRMRRPEYTWVAVPLLAVLFAGAVYGYMLQSGGKVLVNVVQVLDSRDGTSPAGYTAVGYFAPTVPVFDAVMKDSDRSVMVQPMGGRPPDMMNEDEDPPYSVIRGSDLMVRFSDASQWNLRAISFRDDQAAAIAKGLSATVEVDGNKLVGKIKNDTGLKLDHAAFFYGSDYRVVGDLQPGDEAGVEMKVTAPQYNPQGNPGPSYPSSWQVFMYPDGPPQPPQPGMPSPAPDRQMTVEEQRRANLMENWMGNVMRNGPMETGWPLTVLAWSDSPAGDPGLKGISRAPFYLTMFVLRPEIEIPAGSFNIPAGLVVPEVIDSQVRGWSGYNNLMGLEGGSISFMFKPQFGSQTSVKEVTVHMVYLPVQGSSKGMGPPAPKPTSIPDGVLEIYHPGHEAWQTLSGSDTFTLTGDYALPDGEITLRVTGGDPGKGTGFYMLPPTVAYGGDQA</sequence>
<accession>A0A1I2SVS8</accession>
<feature type="compositionally biased region" description="Pro residues" evidence="1">
    <location>
        <begin position="605"/>
        <end position="619"/>
    </location>
</feature>